<keyword evidence="4" id="KW-1185">Reference proteome</keyword>
<reference evidence="3 4" key="1">
    <citation type="submission" date="2020-11" db="EMBL/GenBank/DDBJ databases">
        <title>The genome sequence of Erythrobacter sp. 6D36.</title>
        <authorList>
            <person name="Liu Y."/>
        </authorList>
    </citation>
    <scope>NUCLEOTIDE SEQUENCE [LARGE SCALE GENOMIC DNA]</scope>
    <source>
        <strain evidence="3 4">6D36</strain>
    </source>
</reference>
<dbReference type="SMART" id="SM00897">
    <property type="entry name" value="FIST"/>
    <property type="match status" value="1"/>
</dbReference>
<feature type="domain" description="FIST" evidence="1">
    <location>
        <begin position="28"/>
        <end position="231"/>
    </location>
</feature>
<dbReference type="SMART" id="SM01204">
    <property type="entry name" value="FIST_C"/>
    <property type="match status" value="1"/>
</dbReference>
<dbReference type="PANTHER" id="PTHR40252">
    <property type="entry name" value="BLR0328 PROTEIN"/>
    <property type="match status" value="1"/>
</dbReference>
<accession>A0A7S8IVQ9</accession>
<sequence>MDGLVTAASHADDPALAVAEVVSAIGDRALAGGVLFCSQKFDREALAAEISSHLAHFPLIGCTSAGELTPRGYDEDSLVFVGFPAASFAMSVLTFTDLDGFDRDGARSRIRHLAANARQEARVLGNELHQVALFLVDGLSHREEVLTMTAQDALGEIELVGGSSGDGLLFRETGVLVDNEFRRDAAVIAILTSSRPLHVFSANHYQPGPERMVVTEADSERRIVYEINAAPAAEEYLRLVGGPASKLDTGFFAAHPPMVRTGGTYHVRSIQSANPDGSLTFYCAIDTGIVLTIGEPVDRIAQLKRMFEDLEQHVGSLDAVLGFDCVLNRVDAEDRQLARQVSEIYAENNVIGFNTYGEQYLAAHVNQTLSGLAIGR</sequence>
<dbReference type="KEGG" id="qso:IRL76_09100"/>
<feature type="domain" description="FIST C-domain" evidence="2">
    <location>
        <begin position="232"/>
        <end position="362"/>
    </location>
</feature>
<evidence type="ECO:0000259" key="1">
    <source>
        <dbReference type="SMART" id="SM00897"/>
    </source>
</evidence>
<dbReference type="EMBL" id="CP064654">
    <property type="protein sequence ID" value="QPD00475.1"/>
    <property type="molecule type" value="Genomic_DNA"/>
</dbReference>
<dbReference type="Pfam" id="PF08495">
    <property type="entry name" value="FIST"/>
    <property type="match status" value="1"/>
</dbReference>
<evidence type="ECO:0000259" key="2">
    <source>
        <dbReference type="SMART" id="SM01204"/>
    </source>
</evidence>
<dbReference type="InterPro" id="IPR013702">
    <property type="entry name" value="FIST_domain_N"/>
</dbReference>
<evidence type="ECO:0000313" key="4">
    <source>
        <dbReference type="Proteomes" id="UP000594459"/>
    </source>
</evidence>
<name>A0A7S8IVQ9_9SPHN</name>
<dbReference type="Pfam" id="PF10442">
    <property type="entry name" value="FIST_C"/>
    <property type="match status" value="1"/>
</dbReference>
<dbReference type="Proteomes" id="UP000594459">
    <property type="component" value="Chromosome"/>
</dbReference>
<evidence type="ECO:0000313" key="3">
    <source>
        <dbReference type="EMBL" id="QPD00475.1"/>
    </source>
</evidence>
<organism evidence="3 4">
    <name type="scientific">Qipengyuania soli</name>
    <dbReference type="NCBI Taxonomy" id="2782568"/>
    <lineage>
        <taxon>Bacteria</taxon>
        <taxon>Pseudomonadati</taxon>
        <taxon>Pseudomonadota</taxon>
        <taxon>Alphaproteobacteria</taxon>
        <taxon>Sphingomonadales</taxon>
        <taxon>Erythrobacteraceae</taxon>
        <taxon>Qipengyuania</taxon>
    </lineage>
</organism>
<dbReference type="InterPro" id="IPR019494">
    <property type="entry name" value="FIST_C"/>
</dbReference>
<gene>
    <name evidence="3" type="ORF">IRL76_09100</name>
</gene>
<dbReference type="AlphaFoldDB" id="A0A7S8IVQ9"/>
<protein>
    <submittedName>
        <fullName evidence="3">FIST C-terminal domain-containing protein</fullName>
    </submittedName>
</protein>
<proteinExistence type="predicted"/>
<dbReference type="PANTHER" id="PTHR40252:SF2">
    <property type="entry name" value="BLR0328 PROTEIN"/>
    <property type="match status" value="1"/>
</dbReference>